<feature type="compositionally biased region" description="Low complexity" evidence="1">
    <location>
        <begin position="1"/>
        <end position="24"/>
    </location>
</feature>
<evidence type="ECO:0000256" key="1">
    <source>
        <dbReference type="SAM" id="MobiDB-lite"/>
    </source>
</evidence>
<feature type="non-terminal residue" evidence="3">
    <location>
        <position position="139"/>
    </location>
</feature>
<dbReference type="EMBL" id="ASHM01146188">
    <property type="protein sequence ID" value="PNX62174.1"/>
    <property type="molecule type" value="Genomic_DNA"/>
</dbReference>
<evidence type="ECO:0000259" key="2">
    <source>
        <dbReference type="Pfam" id="PF07727"/>
    </source>
</evidence>
<protein>
    <submittedName>
        <fullName evidence="3">Histone deacetylase</fullName>
    </submittedName>
</protein>
<feature type="non-terminal residue" evidence="3">
    <location>
        <position position="1"/>
    </location>
</feature>
<reference evidence="3 4" key="1">
    <citation type="journal article" date="2014" name="Am. J. Bot.">
        <title>Genome assembly and annotation for red clover (Trifolium pratense; Fabaceae).</title>
        <authorList>
            <person name="Istvanek J."/>
            <person name="Jaros M."/>
            <person name="Krenek A."/>
            <person name="Repkova J."/>
        </authorList>
    </citation>
    <scope>NUCLEOTIDE SEQUENCE [LARGE SCALE GENOMIC DNA]</scope>
    <source>
        <strain evidence="4">cv. Tatra</strain>
        <tissue evidence="3">Young leaves</tissue>
    </source>
</reference>
<organism evidence="3 4">
    <name type="scientific">Trifolium pratense</name>
    <name type="common">Red clover</name>
    <dbReference type="NCBI Taxonomy" id="57577"/>
    <lineage>
        <taxon>Eukaryota</taxon>
        <taxon>Viridiplantae</taxon>
        <taxon>Streptophyta</taxon>
        <taxon>Embryophyta</taxon>
        <taxon>Tracheophyta</taxon>
        <taxon>Spermatophyta</taxon>
        <taxon>Magnoliopsida</taxon>
        <taxon>eudicotyledons</taxon>
        <taxon>Gunneridae</taxon>
        <taxon>Pentapetalae</taxon>
        <taxon>rosids</taxon>
        <taxon>fabids</taxon>
        <taxon>Fabales</taxon>
        <taxon>Fabaceae</taxon>
        <taxon>Papilionoideae</taxon>
        <taxon>50 kb inversion clade</taxon>
        <taxon>NPAAA clade</taxon>
        <taxon>Hologalegina</taxon>
        <taxon>IRL clade</taxon>
        <taxon>Trifolieae</taxon>
        <taxon>Trifolium</taxon>
    </lineage>
</organism>
<comment type="caution">
    <text evidence="3">The sequence shown here is derived from an EMBL/GenBank/DDBJ whole genome shotgun (WGS) entry which is preliminary data.</text>
</comment>
<proteinExistence type="predicted"/>
<feature type="domain" description="Reverse transcriptase Ty1/copia-type" evidence="2">
    <location>
        <begin position="98"/>
        <end position="139"/>
    </location>
</feature>
<dbReference type="AlphaFoldDB" id="A0A2K3K7B9"/>
<dbReference type="Pfam" id="PF07727">
    <property type="entry name" value="RVT_2"/>
    <property type="match status" value="1"/>
</dbReference>
<name>A0A2K3K7B9_TRIPR</name>
<reference evidence="3 4" key="2">
    <citation type="journal article" date="2017" name="Front. Plant Sci.">
        <title>Gene Classification and Mining of Molecular Markers Useful in Red Clover (Trifolium pratense) Breeding.</title>
        <authorList>
            <person name="Istvanek J."/>
            <person name="Dluhosova J."/>
            <person name="Dluhos P."/>
            <person name="Patkova L."/>
            <person name="Nedelnik J."/>
            <person name="Repkova J."/>
        </authorList>
    </citation>
    <scope>NUCLEOTIDE SEQUENCE [LARGE SCALE GENOMIC DNA]</scope>
    <source>
        <strain evidence="4">cv. Tatra</strain>
        <tissue evidence="3">Young leaves</tissue>
    </source>
</reference>
<dbReference type="STRING" id="57577.A0A2K3K7B9"/>
<evidence type="ECO:0000313" key="4">
    <source>
        <dbReference type="Proteomes" id="UP000236291"/>
    </source>
</evidence>
<evidence type="ECO:0000313" key="3">
    <source>
        <dbReference type="EMBL" id="PNX62174.1"/>
    </source>
</evidence>
<sequence length="139" mass="15287">SPSSTQSLSAAASSIPHTPSLSSPLPSPSFIPPKAIPVISKPVNDHSMQTRAKTGFVQPKLNFKLLLTHSEPKNVKQALLHPQWHTAMQAEYDALINNNTWSLVKLPSNRKAIGSKWVFRIKENPDGSVNKYKARLVAK</sequence>
<feature type="region of interest" description="Disordered" evidence="1">
    <location>
        <begin position="1"/>
        <end position="26"/>
    </location>
</feature>
<dbReference type="ExpressionAtlas" id="A0A2K3K7B9">
    <property type="expression patterns" value="baseline"/>
</dbReference>
<gene>
    <name evidence="3" type="ORF">L195_g061026</name>
</gene>
<accession>A0A2K3K7B9</accession>
<dbReference type="InterPro" id="IPR013103">
    <property type="entry name" value="RVT_2"/>
</dbReference>
<dbReference type="Proteomes" id="UP000236291">
    <property type="component" value="Unassembled WGS sequence"/>
</dbReference>